<sequence length="127" mass="14597">MTLIQNLWDEWTRSRTDNSGLHFSRQFWPRHLLTLKKSHQLTVEQTNCVETNQREPNLVLKGPNKPLPNEELRNRSRERRALGARSHDGSCCVGDADTVCGGPRWNQRLDLLQTVVGSSMRLPYGDC</sequence>
<evidence type="ECO:0000256" key="1">
    <source>
        <dbReference type="SAM" id="MobiDB-lite"/>
    </source>
</evidence>
<comment type="caution">
    <text evidence="2">The sequence shown here is derived from an EMBL/GenBank/DDBJ whole genome shotgun (WGS) entry which is preliminary data.</text>
</comment>
<dbReference type="Proteomes" id="UP000811246">
    <property type="component" value="Chromosome 3"/>
</dbReference>
<evidence type="ECO:0000313" key="3">
    <source>
        <dbReference type="Proteomes" id="UP000811246"/>
    </source>
</evidence>
<dbReference type="EMBL" id="CM031827">
    <property type="protein sequence ID" value="KAG6724263.1"/>
    <property type="molecule type" value="Genomic_DNA"/>
</dbReference>
<name>A0A922FPM1_CARIL</name>
<proteinExistence type="predicted"/>
<organism evidence="2 3">
    <name type="scientific">Carya illinoinensis</name>
    <name type="common">Pecan</name>
    <dbReference type="NCBI Taxonomy" id="32201"/>
    <lineage>
        <taxon>Eukaryota</taxon>
        <taxon>Viridiplantae</taxon>
        <taxon>Streptophyta</taxon>
        <taxon>Embryophyta</taxon>
        <taxon>Tracheophyta</taxon>
        <taxon>Spermatophyta</taxon>
        <taxon>Magnoliopsida</taxon>
        <taxon>eudicotyledons</taxon>
        <taxon>Gunneridae</taxon>
        <taxon>Pentapetalae</taxon>
        <taxon>rosids</taxon>
        <taxon>fabids</taxon>
        <taxon>Fagales</taxon>
        <taxon>Juglandaceae</taxon>
        <taxon>Carya</taxon>
    </lineage>
</organism>
<feature type="compositionally biased region" description="Basic and acidic residues" evidence="1">
    <location>
        <begin position="68"/>
        <end position="88"/>
    </location>
</feature>
<dbReference type="AlphaFoldDB" id="A0A922FPM1"/>
<protein>
    <submittedName>
        <fullName evidence="2">Uncharacterized protein</fullName>
    </submittedName>
</protein>
<accession>A0A922FPM1</accession>
<gene>
    <name evidence="2" type="ORF">I3842_03G251400</name>
</gene>
<feature type="region of interest" description="Disordered" evidence="1">
    <location>
        <begin position="53"/>
        <end position="88"/>
    </location>
</feature>
<reference evidence="2" key="1">
    <citation type="submission" date="2021-01" db="EMBL/GenBank/DDBJ databases">
        <authorList>
            <person name="Lovell J.T."/>
            <person name="Bentley N."/>
            <person name="Bhattarai G."/>
            <person name="Jenkins J.W."/>
            <person name="Sreedasyam A."/>
            <person name="Alarcon Y."/>
            <person name="Bock C."/>
            <person name="Boston L."/>
            <person name="Carlson J."/>
            <person name="Cervantes K."/>
            <person name="Clermont K."/>
            <person name="Krom N."/>
            <person name="Kubenka K."/>
            <person name="Mamidi S."/>
            <person name="Mattison C."/>
            <person name="Monteros M."/>
            <person name="Pisani C."/>
            <person name="Plott C."/>
            <person name="Rajasekar S."/>
            <person name="Rhein H.S."/>
            <person name="Rohla C."/>
            <person name="Song M."/>
            <person name="Hilaire R.S."/>
            <person name="Shu S."/>
            <person name="Wells L."/>
            <person name="Wang X."/>
            <person name="Webber J."/>
            <person name="Heerema R.J."/>
            <person name="Klein P."/>
            <person name="Conner P."/>
            <person name="Grauke L."/>
            <person name="Grimwood J."/>
            <person name="Schmutz J."/>
            <person name="Randall J.J."/>
        </authorList>
    </citation>
    <scope>NUCLEOTIDE SEQUENCE</scope>
    <source>
        <tissue evidence="2">Leaf</tissue>
    </source>
</reference>
<evidence type="ECO:0000313" key="2">
    <source>
        <dbReference type="EMBL" id="KAG6724263.1"/>
    </source>
</evidence>